<evidence type="ECO:0000313" key="2">
    <source>
        <dbReference type="Proteomes" id="UP000270094"/>
    </source>
</evidence>
<keyword evidence="2" id="KW-1185">Reference proteome</keyword>
<evidence type="ECO:0000313" key="1">
    <source>
        <dbReference type="EMBL" id="VDM77244.1"/>
    </source>
</evidence>
<protein>
    <submittedName>
        <fullName evidence="1">Uncharacterized protein</fullName>
    </submittedName>
</protein>
<proteinExistence type="predicted"/>
<dbReference type="AlphaFoldDB" id="A0A3P7JGB2"/>
<accession>A0A3P7JGB2</accession>
<sequence>MDAMEGIVVARMLYIQILDMLHDAQNKCALTSRAGIMSAFISIIMWEFDCLCDGGDARDIEAIMEDVSKQYNKIIDELETVKFTSKSDEDIYIKCLKHAEESFHKAIRAKKVLRQRSKRPIHGSIACEYLLIVARNNLFNDLRRQNPTEKEVRKAADDLAQSVLDFYDHLIIVGLADNSPILSKNYFKEIYTLSHRIIHIDYVETNVKVLCCRQALICFDALVDVIIETEKEIEAAFRLCRLWCEIVRLMWTIAMKYPRHIYLRAAMKGIQDCTTKIVTIETYGIHIHEAINRALKFMPQLDILVTQPFDDSLLQYYDFFLPKYKFPDPDVIFF</sequence>
<gene>
    <name evidence="1" type="ORF">SVUK_LOCUS12242</name>
</gene>
<dbReference type="Proteomes" id="UP000270094">
    <property type="component" value="Unassembled WGS sequence"/>
</dbReference>
<name>A0A3P7JGB2_STRVU</name>
<organism evidence="1 2">
    <name type="scientific">Strongylus vulgaris</name>
    <name type="common">Blood worm</name>
    <dbReference type="NCBI Taxonomy" id="40348"/>
    <lineage>
        <taxon>Eukaryota</taxon>
        <taxon>Metazoa</taxon>
        <taxon>Ecdysozoa</taxon>
        <taxon>Nematoda</taxon>
        <taxon>Chromadorea</taxon>
        <taxon>Rhabditida</taxon>
        <taxon>Rhabditina</taxon>
        <taxon>Rhabditomorpha</taxon>
        <taxon>Strongyloidea</taxon>
        <taxon>Strongylidae</taxon>
        <taxon>Strongylus</taxon>
    </lineage>
</organism>
<dbReference type="OrthoDB" id="5890967at2759"/>
<reference evidence="1 2" key="1">
    <citation type="submission" date="2018-11" db="EMBL/GenBank/DDBJ databases">
        <authorList>
            <consortium name="Pathogen Informatics"/>
        </authorList>
    </citation>
    <scope>NUCLEOTIDE SEQUENCE [LARGE SCALE GENOMIC DNA]</scope>
</reference>
<dbReference type="EMBL" id="UYYB01098751">
    <property type="protein sequence ID" value="VDM77244.1"/>
    <property type="molecule type" value="Genomic_DNA"/>
</dbReference>